<dbReference type="PANTHER" id="PTHR12121:SF36">
    <property type="entry name" value="ENDONUCLEASE_EXONUCLEASE_PHOSPHATASE DOMAIN-CONTAINING PROTEIN"/>
    <property type="match status" value="1"/>
</dbReference>
<dbReference type="AlphaFoldDB" id="A0A6V8SHW5"/>
<name>A0A6V8SHW5_9CLOT</name>
<evidence type="ECO:0000313" key="2">
    <source>
        <dbReference type="EMBL" id="GFP74473.1"/>
    </source>
</evidence>
<sequence length="275" mass="32167">MKESINLRLMTFNILVDRRTDEPYSWKHRREQILSILRYYNPDIFCLQEALEHQKVYLEENLPEYSCFGIGRNDGNLSGEQVPIFHRKDMFDLEDHGYFWLSETPSIAGSIGYDAKCPRTVIWKQLKHKSSNNTFIIANTHYDHVGKAANSKSIHVIKEQLLLFNENIPAILCGDFNSSEQSPAYDEILSQGFIDASKTETTIYYGLPFTYHRFMMNEYKSNMESLQQQHDRIFRPIDHIFYNGSIKIIRYGVLPDNRSGVYPSDHFPVLCDFNL</sequence>
<dbReference type="EMBL" id="BLZR01000001">
    <property type="protein sequence ID" value="GFP74473.1"/>
    <property type="molecule type" value="Genomic_DNA"/>
</dbReference>
<reference evidence="2 3" key="1">
    <citation type="submission" date="2020-07" db="EMBL/GenBank/DDBJ databases">
        <title>A new beta-1,3-glucan-decomposing anaerobic bacterium isolated from anoxic soil subjected to biological soil disinfestation.</title>
        <authorList>
            <person name="Ueki A."/>
            <person name="Tonouchi A."/>
        </authorList>
    </citation>
    <scope>NUCLEOTIDE SEQUENCE [LARGE SCALE GENOMIC DNA]</scope>
    <source>
        <strain evidence="2 3">TW1</strain>
    </source>
</reference>
<dbReference type="GO" id="GO:0000175">
    <property type="term" value="F:3'-5'-RNA exonuclease activity"/>
    <property type="evidence" value="ECO:0007669"/>
    <property type="project" value="TreeGrafter"/>
</dbReference>
<dbReference type="PANTHER" id="PTHR12121">
    <property type="entry name" value="CARBON CATABOLITE REPRESSOR PROTEIN 4"/>
    <property type="match status" value="1"/>
</dbReference>
<keyword evidence="3" id="KW-1185">Reference proteome</keyword>
<dbReference type="CDD" id="cd09083">
    <property type="entry name" value="EEP-1"/>
    <property type="match status" value="1"/>
</dbReference>
<organism evidence="2 3">
    <name type="scientific">Clostridium fungisolvens</name>
    <dbReference type="NCBI Taxonomy" id="1604897"/>
    <lineage>
        <taxon>Bacteria</taxon>
        <taxon>Bacillati</taxon>
        <taxon>Bacillota</taxon>
        <taxon>Clostridia</taxon>
        <taxon>Eubacteriales</taxon>
        <taxon>Clostridiaceae</taxon>
        <taxon>Clostridium</taxon>
    </lineage>
</organism>
<dbReference type="SUPFAM" id="SSF56219">
    <property type="entry name" value="DNase I-like"/>
    <property type="match status" value="1"/>
</dbReference>
<gene>
    <name evidence="2" type="ORF">bsdtw1_00524</name>
</gene>
<dbReference type="RefSeq" id="WP_183276028.1">
    <property type="nucleotide sequence ID" value="NZ_BLZR01000001.1"/>
</dbReference>
<dbReference type="Gene3D" id="3.60.10.10">
    <property type="entry name" value="Endonuclease/exonuclease/phosphatase"/>
    <property type="match status" value="1"/>
</dbReference>
<dbReference type="InterPro" id="IPR036691">
    <property type="entry name" value="Endo/exonu/phosph_ase_sf"/>
</dbReference>
<comment type="caution">
    <text evidence="2">The sequence shown here is derived from an EMBL/GenBank/DDBJ whole genome shotgun (WGS) entry which is preliminary data.</text>
</comment>
<dbReference type="Pfam" id="PF03372">
    <property type="entry name" value="Exo_endo_phos"/>
    <property type="match status" value="1"/>
</dbReference>
<dbReference type="InterPro" id="IPR050410">
    <property type="entry name" value="CCR4/nocturin_mRNA_transcr"/>
</dbReference>
<feature type="domain" description="Endonuclease/exonuclease/phosphatase" evidence="1">
    <location>
        <begin position="10"/>
        <end position="266"/>
    </location>
</feature>
<dbReference type="InterPro" id="IPR005135">
    <property type="entry name" value="Endo/exonuclease/phosphatase"/>
</dbReference>
<evidence type="ECO:0000259" key="1">
    <source>
        <dbReference type="Pfam" id="PF03372"/>
    </source>
</evidence>
<accession>A0A6V8SHW5</accession>
<proteinExistence type="predicted"/>
<dbReference type="Proteomes" id="UP000580568">
    <property type="component" value="Unassembled WGS sequence"/>
</dbReference>
<evidence type="ECO:0000313" key="3">
    <source>
        <dbReference type="Proteomes" id="UP000580568"/>
    </source>
</evidence>
<protein>
    <recommendedName>
        <fullName evidence="1">Endonuclease/exonuclease/phosphatase domain-containing protein</fullName>
    </recommendedName>
</protein>